<proteinExistence type="predicted"/>
<dbReference type="KEGG" id="daer:H9K75_14885"/>
<reference evidence="1 2" key="1">
    <citation type="submission" date="2020-08" db="EMBL/GenBank/DDBJ databases">
        <title>Genome sequence of Diaphorobacter aerolatus KACC 16536T.</title>
        <authorList>
            <person name="Hyun D.-W."/>
            <person name="Bae J.-W."/>
        </authorList>
    </citation>
    <scope>NUCLEOTIDE SEQUENCE [LARGE SCALE GENOMIC DNA]</scope>
    <source>
        <strain evidence="1 2">KACC 16536</strain>
    </source>
</reference>
<name>A0A7H0GGW4_9BURK</name>
<protein>
    <submittedName>
        <fullName evidence="1">Uncharacterized protein</fullName>
    </submittedName>
</protein>
<dbReference type="RefSeq" id="WP_187723211.1">
    <property type="nucleotide sequence ID" value="NZ_CP060783.1"/>
</dbReference>
<dbReference type="EMBL" id="CP060783">
    <property type="protein sequence ID" value="QNP47530.1"/>
    <property type="molecule type" value="Genomic_DNA"/>
</dbReference>
<accession>A0A7H0GGW4</accession>
<sequence>MNCAPNRIARTRLYRALTLAVGAGILVAAPLVRADDVILRPRLRGAWWFRTAAAAASS</sequence>
<dbReference type="Proteomes" id="UP000516028">
    <property type="component" value="Chromosome"/>
</dbReference>
<organism evidence="1 2">
    <name type="scientific">Diaphorobacter aerolatus</name>
    <dbReference type="NCBI Taxonomy" id="1288495"/>
    <lineage>
        <taxon>Bacteria</taxon>
        <taxon>Pseudomonadati</taxon>
        <taxon>Pseudomonadota</taxon>
        <taxon>Betaproteobacteria</taxon>
        <taxon>Burkholderiales</taxon>
        <taxon>Comamonadaceae</taxon>
        <taxon>Diaphorobacter</taxon>
    </lineage>
</organism>
<keyword evidence="2" id="KW-1185">Reference proteome</keyword>
<gene>
    <name evidence="1" type="ORF">H9K75_14885</name>
</gene>
<evidence type="ECO:0000313" key="1">
    <source>
        <dbReference type="EMBL" id="QNP47530.1"/>
    </source>
</evidence>
<dbReference type="AlphaFoldDB" id="A0A7H0GGW4"/>
<evidence type="ECO:0000313" key="2">
    <source>
        <dbReference type="Proteomes" id="UP000516028"/>
    </source>
</evidence>